<dbReference type="Gene3D" id="3.40.91.30">
    <property type="match status" value="1"/>
</dbReference>
<proteinExistence type="predicted"/>
<dbReference type="InterPro" id="IPR013087">
    <property type="entry name" value="Znf_C2H2_type"/>
</dbReference>
<feature type="domain" description="C2H2-type" evidence="1">
    <location>
        <begin position="55"/>
        <end position="70"/>
    </location>
</feature>
<feature type="domain" description="C2H2-type" evidence="1">
    <location>
        <begin position="2"/>
        <end position="19"/>
    </location>
</feature>
<organism evidence="2">
    <name type="scientific">uncultured Caudovirales phage</name>
    <dbReference type="NCBI Taxonomy" id="2100421"/>
    <lineage>
        <taxon>Viruses</taxon>
        <taxon>Duplodnaviria</taxon>
        <taxon>Heunggongvirae</taxon>
        <taxon>Uroviricota</taxon>
        <taxon>Caudoviricetes</taxon>
        <taxon>Peduoviridae</taxon>
        <taxon>Maltschvirus</taxon>
        <taxon>Maltschvirus maltsch</taxon>
    </lineage>
</organism>
<sequence>MNCTYCGKYFEKGTSLGGHVPKCRMNPSFIERHLKVLKRKKLKSFNKDTCEHICECGKSFSSGQKLGGHRVSCKLNPNHEMTKKKMILAQQNKTISDSAKLKISETILRKIENGEWHTSFSRSRTHEYKGIRFHGMWELNYAKWLDSNNIKWRRPSESFLYYFNDKPKRYTPDFYLIESNEYIEIKGYPTDRDFCKWDQFPFNLRIVNGKELHSLNLIETYRPIRKSYKNIDWF</sequence>
<reference evidence="2" key="1">
    <citation type="submission" date="2020-04" db="EMBL/GenBank/DDBJ databases">
        <authorList>
            <person name="Chiriac C."/>
            <person name="Salcher M."/>
            <person name="Ghai R."/>
            <person name="Kavagutti S V."/>
        </authorList>
    </citation>
    <scope>NUCLEOTIDE SEQUENCE</scope>
</reference>
<dbReference type="EMBL" id="LR796670">
    <property type="protein sequence ID" value="CAB4159386.1"/>
    <property type="molecule type" value="Genomic_DNA"/>
</dbReference>
<evidence type="ECO:0000259" key="1">
    <source>
        <dbReference type="Pfam" id="PF13912"/>
    </source>
</evidence>
<gene>
    <name evidence="2" type="ORF">UFOVP699_122</name>
</gene>
<protein>
    <submittedName>
        <fullName evidence="2">C2H2-type zinc finger</fullName>
    </submittedName>
</protein>
<dbReference type="Pfam" id="PF13912">
    <property type="entry name" value="zf-C2H2_6"/>
    <property type="match status" value="2"/>
</dbReference>
<name>A0A6J5NNT3_9CAUD</name>
<accession>A0A6J5NNT3</accession>
<evidence type="ECO:0000313" key="2">
    <source>
        <dbReference type="EMBL" id="CAB4159386.1"/>
    </source>
</evidence>